<feature type="transmembrane region" description="Helical" evidence="6">
    <location>
        <begin position="46"/>
        <end position="66"/>
    </location>
</feature>
<dbReference type="GO" id="GO:0005886">
    <property type="term" value="C:plasma membrane"/>
    <property type="evidence" value="ECO:0007669"/>
    <property type="project" value="UniProtKB-SubCell"/>
</dbReference>
<evidence type="ECO:0000313" key="8">
    <source>
        <dbReference type="EMBL" id="RFA39563.1"/>
    </source>
</evidence>
<keyword evidence="9" id="KW-1185">Reference proteome</keyword>
<keyword evidence="2 6" id="KW-1003">Cell membrane</keyword>
<evidence type="ECO:0000256" key="3">
    <source>
        <dbReference type="ARBA" id="ARBA00022692"/>
    </source>
</evidence>
<comment type="subcellular location">
    <subcellularLocation>
        <location evidence="1 6">Cell membrane</location>
        <topology evidence="1 6">Multi-pass membrane protein</topology>
    </subcellularLocation>
</comment>
<comment type="similarity">
    <text evidence="6">Belongs to the TVP38/TMEM64 family.</text>
</comment>
<feature type="transmembrane region" description="Helical" evidence="6">
    <location>
        <begin position="121"/>
        <end position="142"/>
    </location>
</feature>
<sequence>MAVSAVDRGNRRPLHKLLWPKAGFRTHIKRRRNWSWRGYRMSWINYFRLIFLVLLLSALAVGVLLLREYDITDVRDLFAAMGAWAPSVFLLVYIVATIIWLPGPVLTMTGGMLFGPWWGTLYSLIGATVGGVLAFMIARYLARDWFERSIGPRLRPVKRGVDDEGWRFVLVARVTPVVPYAALNYGLGLTRIKLLPYTVASAVGMVPATWAYSYLGDVSARILGEEPAGPQPILLALAVLMMLLFLPRFVGRIRHHMREEAERSNDDLS</sequence>
<evidence type="ECO:0000256" key="2">
    <source>
        <dbReference type="ARBA" id="ARBA00022475"/>
    </source>
</evidence>
<evidence type="ECO:0000259" key="7">
    <source>
        <dbReference type="Pfam" id="PF09335"/>
    </source>
</evidence>
<keyword evidence="5 6" id="KW-0472">Membrane</keyword>
<reference evidence="9" key="1">
    <citation type="submission" date="2017-05" db="EMBL/GenBank/DDBJ databases">
        <authorList>
            <person name="Sharma S."/>
            <person name="Sidhu C."/>
            <person name="Pinnaka A.K."/>
        </authorList>
    </citation>
    <scope>NUCLEOTIDE SEQUENCE [LARGE SCALE GENOMIC DNA]</scope>
    <source>
        <strain evidence="9">AK93</strain>
    </source>
</reference>
<organism evidence="8 9">
    <name type="scientific">Alkalilimnicola ehrlichii</name>
    <dbReference type="NCBI Taxonomy" id="351052"/>
    <lineage>
        <taxon>Bacteria</taxon>
        <taxon>Pseudomonadati</taxon>
        <taxon>Pseudomonadota</taxon>
        <taxon>Gammaproteobacteria</taxon>
        <taxon>Chromatiales</taxon>
        <taxon>Ectothiorhodospiraceae</taxon>
        <taxon>Alkalilimnicola</taxon>
    </lineage>
</organism>
<accession>A0A3E0X1N1</accession>
<dbReference type="InterPro" id="IPR015414">
    <property type="entry name" value="TMEM64"/>
</dbReference>
<dbReference type="EMBL" id="NFZW01000001">
    <property type="protein sequence ID" value="RFA39563.1"/>
    <property type="molecule type" value="Genomic_DNA"/>
</dbReference>
<dbReference type="Pfam" id="PF09335">
    <property type="entry name" value="VTT_dom"/>
    <property type="match status" value="1"/>
</dbReference>
<evidence type="ECO:0000256" key="1">
    <source>
        <dbReference type="ARBA" id="ARBA00004651"/>
    </source>
</evidence>
<proteinExistence type="inferred from homology"/>
<dbReference type="Proteomes" id="UP000256763">
    <property type="component" value="Unassembled WGS sequence"/>
</dbReference>
<evidence type="ECO:0000256" key="4">
    <source>
        <dbReference type="ARBA" id="ARBA00022989"/>
    </source>
</evidence>
<dbReference type="OrthoDB" id="9800167at2"/>
<dbReference type="PANTHER" id="PTHR12677:SF59">
    <property type="entry name" value="GOLGI APPARATUS MEMBRANE PROTEIN TVP38-RELATED"/>
    <property type="match status" value="1"/>
</dbReference>
<feature type="transmembrane region" description="Helical" evidence="6">
    <location>
        <begin position="78"/>
        <end position="101"/>
    </location>
</feature>
<dbReference type="PANTHER" id="PTHR12677">
    <property type="entry name" value="GOLGI APPARATUS MEMBRANE PROTEIN TVP38-RELATED"/>
    <property type="match status" value="1"/>
</dbReference>
<evidence type="ECO:0000313" key="9">
    <source>
        <dbReference type="Proteomes" id="UP000256763"/>
    </source>
</evidence>
<feature type="transmembrane region" description="Helical" evidence="6">
    <location>
        <begin position="194"/>
        <end position="213"/>
    </location>
</feature>
<feature type="domain" description="VTT" evidence="7">
    <location>
        <begin position="101"/>
        <end position="217"/>
    </location>
</feature>
<evidence type="ECO:0000256" key="5">
    <source>
        <dbReference type="ARBA" id="ARBA00023136"/>
    </source>
</evidence>
<dbReference type="InterPro" id="IPR032816">
    <property type="entry name" value="VTT_dom"/>
</dbReference>
<gene>
    <name evidence="8" type="ORF">CAL65_02035</name>
</gene>
<name>A0A3E0X1N1_9GAMM</name>
<protein>
    <recommendedName>
        <fullName evidence="6">TVP38/TMEM64 family membrane protein</fullName>
    </recommendedName>
</protein>
<keyword evidence="3 6" id="KW-0812">Transmembrane</keyword>
<dbReference type="AlphaFoldDB" id="A0A3E0X1N1"/>
<comment type="caution">
    <text evidence="8">The sequence shown here is derived from an EMBL/GenBank/DDBJ whole genome shotgun (WGS) entry which is preliminary data.</text>
</comment>
<keyword evidence="4 6" id="KW-1133">Transmembrane helix</keyword>
<feature type="transmembrane region" description="Helical" evidence="6">
    <location>
        <begin position="233"/>
        <end position="250"/>
    </location>
</feature>
<evidence type="ECO:0000256" key="6">
    <source>
        <dbReference type="RuleBase" id="RU366058"/>
    </source>
</evidence>